<comment type="caution">
    <text evidence="1">The sequence shown here is derived from an EMBL/GenBank/DDBJ whole genome shotgun (WGS) entry which is preliminary data.</text>
</comment>
<accession>A0AA39UK23</accession>
<dbReference type="Proteomes" id="UP001175228">
    <property type="component" value="Unassembled WGS sequence"/>
</dbReference>
<evidence type="ECO:0000313" key="2">
    <source>
        <dbReference type="Proteomes" id="UP001175228"/>
    </source>
</evidence>
<sequence>MLQVSMKMLQVVKSNAGNMSHIELQSTWAMTVPARVSTNITQSYIMCETQITGTSYQTPGSTNPVKYFEELNSGTSFSYCLKLCKERLLQLNIFNSPMPLQHAPYMVAWHQGHCVKMIGFSEVKPAWAVYNAFSTNWPYIVTFHHQDCVRMISLSMEVSGQVVYGVISTKFAKILMVLVSHGYGIYTNECKKEVCLLDAFQSAIPLQTTSYIVTFHQNTCIRMLGFLEDGAAHGVYGAVSIHWAKVLVDRQNSKNGYNSFSLNTWGLNLHPLHPPPGDCDYKCNLQLGNEIISQFLKAWE</sequence>
<evidence type="ECO:0000313" key="1">
    <source>
        <dbReference type="EMBL" id="KAK0492627.1"/>
    </source>
</evidence>
<name>A0AA39UK23_9AGAR</name>
<proteinExistence type="predicted"/>
<keyword evidence="2" id="KW-1185">Reference proteome</keyword>
<dbReference type="EMBL" id="JAUEPU010000028">
    <property type="protein sequence ID" value="KAK0492627.1"/>
    <property type="molecule type" value="Genomic_DNA"/>
</dbReference>
<protein>
    <submittedName>
        <fullName evidence="1">Uncharacterized protein</fullName>
    </submittedName>
</protein>
<reference evidence="1" key="1">
    <citation type="submission" date="2023-06" db="EMBL/GenBank/DDBJ databases">
        <authorList>
            <consortium name="Lawrence Berkeley National Laboratory"/>
            <person name="Ahrendt S."/>
            <person name="Sahu N."/>
            <person name="Indic B."/>
            <person name="Wong-Bajracharya J."/>
            <person name="Merenyi Z."/>
            <person name="Ke H.-M."/>
            <person name="Monk M."/>
            <person name="Kocsube S."/>
            <person name="Drula E."/>
            <person name="Lipzen A."/>
            <person name="Balint B."/>
            <person name="Henrissat B."/>
            <person name="Andreopoulos B."/>
            <person name="Martin F.M."/>
            <person name="Harder C.B."/>
            <person name="Rigling D."/>
            <person name="Ford K.L."/>
            <person name="Foster G.D."/>
            <person name="Pangilinan J."/>
            <person name="Papanicolaou A."/>
            <person name="Barry K."/>
            <person name="LaButti K."/>
            <person name="Viragh M."/>
            <person name="Koriabine M."/>
            <person name="Yan M."/>
            <person name="Riley R."/>
            <person name="Champramary S."/>
            <person name="Plett K.L."/>
            <person name="Tsai I.J."/>
            <person name="Slot J."/>
            <person name="Sipos G."/>
            <person name="Plett J."/>
            <person name="Nagy L.G."/>
            <person name="Grigoriev I.V."/>
        </authorList>
    </citation>
    <scope>NUCLEOTIDE SEQUENCE</scope>
    <source>
        <strain evidence="1">HWK02</strain>
    </source>
</reference>
<gene>
    <name evidence="1" type="ORF">EDD18DRAFT_1334069</name>
</gene>
<organism evidence="1 2">
    <name type="scientific">Armillaria luteobubalina</name>
    <dbReference type="NCBI Taxonomy" id="153913"/>
    <lineage>
        <taxon>Eukaryota</taxon>
        <taxon>Fungi</taxon>
        <taxon>Dikarya</taxon>
        <taxon>Basidiomycota</taxon>
        <taxon>Agaricomycotina</taxon>
        <taxon>Agaricomycetes</taxon>
        <taxon>Agaricomycetidae</taxon>
        <taxon>Agaricales</taxon>
        <taxon>Marasmiineae</taxon>
        <taxon>Physalacriaceae</taxon>
        <taxon>Armillaria</taxon>
    </lineage>
</organism>
<dbReference type="AlphaFoldDB" id="A0AA39UK23"/>